<evidence type="ECO:0000256" key="14">
    <source>
        <dbReference type="PIRSR" id="PIRSR000977-1"/>
    </source>
</evidence>
<keyword evidence="9 15" id="KW-0460">Magnesium</keyword>
<dbReference type="FunFam" id="3.30.420.10:FF:000033">
    <property type="entry name" value="Exodeoxyribonuclease I"/>
    <property type="match status" value="1"/>
</dbReference>
<evidence type="ECO:0000256" key="7">
    <source>
        <dbReference type="ARBA" id="ARBA00022801"/>
    </source>
</evidence>
<evidence type="ECO:0000313" key="19">
    <source>
        <dbReference type="Proteomes" id="UP000257039"/>
    </source>
</evidence>
<feature type="binding site" evidence="15">
    <location>
        <position position="180"/>
    </location>
    <ligand>
        <name>Mg(2+)</name>
        <dbReference type="ChEBI" id="CHEBI:18420"/>
        <label>2</label>
    </ligand>
</feature>
<dbReference type="Gene3D" id="1.10.287.1240">
    <property type="match status" value="1"/>
</dbReference>
<feature type="binding site" evidence="14">
    <location>
        <position position="159"/>
    </location>
    <ligand>
        <name>substrate</name>
    </ligand>
</feature>
<dbReference type="InterPro" id="IPR036397">
    <property type="entry name" value="RNaseH_sf"/>
</dbReference>
<feature type="binding site" evidence="15">
    <location>
        <position position="12"/>
    </location>
    <ligand>
        <name>Mg(2+)</name>
        <dbReference type="ChEBI" id="CHEBI:18420"/>
        <label>2</label>
    </ligand>
</feature>
<dbReference type="Proteomes" id="UP000257039">
    <property type="component" value="Unassembled WGS sequence"/>
</dbReference>
<keyword evidence="10" id="KW-0238">DNA-binding</keyword>
<keyword evidence="11 13" id="KW-0234">DNA repair</keyword>
<evidence type="ECO:0000256" key="12">
    <source>
        <dbReference type="ARBA" id="ARBA00046792"/>
    </source>
</evidence>
<dbReference type="PIRSF" id="PIRSF000977">
    <property type="entry name" value="Exodeoxyribonuclease_I"/>
    <property type="match status" value="1"/>
</dbReference>
<dbReference type="InterPro" id="IPR038649">
    <property type="entry name" value="EXOI_SH3_sf"/>
</dbReference>
<keyword evidence="4 13" id="KW-0540">Nuclease</keyword>
<evidence type="ECO:0000256" key="1">
    <source>
        <dbReference type="ARBA" id="ARBA00000563"/>
    </source>
</evidence>
<dbReference type="InterPro" id="IPR034747">
    <property type="entry name" value="EXOI_SH3"/>
</dbReference>
<evidence type="ECO:0000256" key="5">
    <source>
        <dbReference type="ARBA" id="ARBA00022723"/>
    </source>
</evidence>
<dbReference type="PROSITE" id="PS51784">
    <property type="entry name" value="EXOI_SH3"/>
    <property type="match status" value="1"/>
</dbReference>
<comment type="caution">
    <text evidence="18">The sequence shown here is derived from an EMBL/GenBank/DDBJ whole genome shotgun (WGS) entry which is preliminary data.</text>
</comment>
<accession>A0A4P9VWJ6</accession>
<dbReference type="GO" id="GO:0008310">
    <property type="term" value="F:single-stranded DNA 3'-5' DNA exonuclease activity"/>
    <property type="evidence" value="ECO:0007669"/>
    <property type="project" value="UniProtKB-EC"/>
</dbReference>
<protein>
    <recommendedName>
        <fullName evidence="3 13">Exodeoxyribonuclease I</fullName>
        <ecNumber evidence="2 13">3.1.11.1</ecNumber>
    </recommendedName>
</protein>
<keyword evidence="7 13" id="KW-0378">Hydrolase</keyword>
<evidence type="ECO:0000313" key="18">
    <source>
        <dbReference type="EMBL" id="RDH46792.1"/>
    </source>
</evidence>
<dbReference type="InterPro" id="IPR013520">
    <property type="entry name" value="Ribonucl_H"/>
</dbReference>
<gene>
    <name evidence="18" type="ORF">B9G39_18735</name>
</gene>
<dbReference type="InterPro" id="IPR013620">
    <property type="entry name" value="Exonuc_1_SH3"/>
</dbReference>
<dbReference type="RefSeq" id="WP_094789457.1">
    <property type="nucleotide sequence ID" value="NZ_NDXW01000001.1"/>
</dbReference>
<evidence type="ECO:0000256" key="8">
    <source>
        <dbReference type="ARBA" id="ARBA00022839"/>
    </source>
</evidence>
<keyword evidence="5 15" id="KW-0479">Metal-binding</keyword>
<proteinExistence type="predicted"/>
<dbReference type="Pfam" id="PF26016">
    <property type="entry name" value="ExoI_C"/>
    <property type="match status" value="1"/>
</dbReference>
<keyword evidence="6 13" id="KW-0227">DNA damage</keyword>
<comment type="cofactor">
    <cofactor evidence="15">
        <name>Mg(2+)</name>
        <dbReference type="ChEBI" id="CHEBI:18420"/>
    </cofactor>
    <text evidence="15">Binds 2 Mg(2+) ions per monomer.</text>
</comment>
<dbReference type="EC" id="3.1.11.1" evidence="2 13"/>
<reference evidence="18 19" key="1">
    <citation type="submission" date="2017-04" db="EMBL/GenBank/DDBJ databases">
        <title>Draft genome sequence of Zooshikella ganghwensis VG4 isolated from Red Sea sediments.</title>
        <authorList>
            <person name="Rehman Z."/>
            <person name="Alam I."/>
            <person name="Kamau A."/>
            <person name="Bajic V."/>
            <person name="Leiknes T."/>
        </authorList>
    </citation>
    <scope>NUCLEOTIDE SEQUENCE [LARGE SCALE GENOMIC DNA]</scope>
    <source>
        <strain evidence="18 19">VG4</strain>
    </source>
</reference>
<dbReference type="NCBIfam" id="NF008746">
    <property type="entry name" value="PRK11779.1"/>
    <property type="match status" value="1"/>
</dbReference>
<evidence type="ECO:0000256" key="10">
    <source>
        <dbReference type="ARBA" id="ARBA00023125"/>
    </source>
</evidence>
<dbReference type="EMBL" id="NDXW01000001">
    <property type="protein sequence ID" value="RDH46792.1"/>
    <property type="molecule type" value="Genomic_DNA"/>
</dbReference>
<dbReference type="GO" id="GO:0046872">
    <property type="term" value="F:metal ion binding"/>
    <property type="evidence" value="ECO:0007669"/>
    <property type="project" value="UniProtKB-KW"/>
</dbReference>
<dbReference type="AlphaFoldDB" id="A0A4P9VWJ6"/>
<keyword evidence="19" id="KW-1185">Reference proteome</keyword>
<dbReference type="Pfam" id="PF08411">
    <property type="entry name" value="ExoI_SH3"/>
    <property type="match status" value="1"/>
</dbReference>
<dbReference type="InterPro" id="IPR058561">
    <property type="entry name" value="Exonuc_1_C"/>
</dbReference>
<dbReference type="GO" id="GO:0003677">
    <property type="term" value="F:DNA binding"/>
    <property type="evidence" value="ECO:0007669"/>
    <property type="project" value="UniProtKB-KW"/>
</dbReference>
<feature type="domain" description="ExoI SH3-like" evidence="16">
    <location>
        <begin position="196"/>
        <end position="355"/>
    </location>
</feature>
<dbReference type="Gene3D" id="3.30.420.10">
    <property type="entry name" value="Ribonuclease H-like superfamily/Ribonuclease H"/>
    <property type="match status" value="1"/>
</dbReference>
<dbReference type="SUPFAM" id="SSF53098">
    <property type="entry name" value="Ribonuclease H-like"/>
    <property type="match status" value="1"/>
</dbReference>
<dbReference type="InterPro" id="IPR012337">
    <property type="entry name" value="RNaseH-like_sf"/>
</dbReference>
<sequence length="491" mass="56300">MPKTTLFFHDYETFGADPARDRPVQFAGIRTDTELNEIDSPFVVYCQPAGDTLPHPEACLVTGITPQIAHAEGVNEATFAQLIHQQLARPYTCNLGYNSIRFDDEVTRFLLYRNFYDPYAREWQNGNSRWDLLDVVRLTYALRPEGINWPASDGTPSFRLEHLSVANNICHENAHDALSDVRATIALAKLIKSYQPRLYDYAFSLRQKRFVFQQINQVQHKPFIHVSGMFSAARSCLAIVVPIAVHPLNSNGVIVYDLSVDPTPLLEMDVEAIKARLFTAQAEQGENQVKIPLKVVHANKSPMIAPLKTLREEDIQRLEIDMGLLRQHYDLLIGNPHYPTEQLIAKVQQVFADPPKSDTQDPELMLYSGGFLPQEDREKMQLVREEKPEHLAHLTLNFKDWRLDDLLFRYRARNYPELLTEEDSAEWLAYRRHRLLGGEEGTLTLAELYQRIESLKQEESEPDRLHILDQLAAYGRQLETELQGANVVESP</sequence>
<name>A0A4P9VWJ6_9GAMM</name>
<comment type="subunit">
    <text evidence="12">Monomer. Interacts with ssb (via C-terminus); this interaction stimulates the exonuclease activity by recruiting the enzyme to its substrate.</text>
</comment>
<evidence type="ECO:0000256" key="15">
    <source>
        <dbReference type="PIRSR" id="PIRSR000977-2"/>
    </source>
</evidence>
<feature type="binding site" evidence="15">
    <location>
        <position position="10"/>
    </location>
    <ligand>
        <name>Mg(2+)</name>
        <dbReference type="ChEBI" id="CHEBI:18420"/>
        <label>1</label>
    </ligand>
</feature>
<evidence type="ECO:0000256" key="6">
    <source>
        <dbReference type="ARBA" id="ARBA00022763"/>
    </source>
</evidence>
<dbReference type="GO" id="GO:0006281">
    <property type="term" value="P:DNA repair"/>
    <property type="evidence" value="ECO:0007669"/>
    <property type="project" value="UniProtKB-KW"/>
</dbReference>
<organism evidence="18 19">
    <name type="scientific">Zooshikella ganghwensis</name>
    <dbReference type="NCBI Taxonomy" id="202772"/>
    <lineage>
        <taxon>Bacteria</taxon>
        <taxon>Pseudomonadati</taxon>
        <taxon>Pseudomonadota</taxon>
        <taxon>Gammaproteobacteria</taxon>
        <taxon>Oceanospirillales</taxon>
        <taxon>Zooshikellaceae</taxon>
        <taxon>Zooshikella</taxon>
    </lineage>
</organism>
<evidence type="ECO:0000256" key="13">
    <source>
        <dbReference type="PIRNR" id="PIRNR000977"/>
    </source>
</evidence>
<evidence type="ECO:0000256" key="3">
    <source>
        <dbReference type="ARBA" id="ARBA00019900"/>
    </source>
</evidence>
<evidence type="ECO:0000256" key="2">
    <source>
        <dbReference type="ARBA" id="ARBA00012108"/>
    </source>
</evidence>
<evidence type="ECO:0000259" key="16">
    <source>
        <dbReference type="PROSITE" id="PS51784"/>
    </source>
</evidence>
<dbReference type="Gene3D" id="1.20.1280.70">
    <property type="entry name" value="Exonuclease ExoI, domain 3"/>
    <property type="match status" value="1"/>
</dbReference>
<evidence type="ECO:0000256" key="9">
    <source>
        <dbReference type="ARBA" id="ARBA00022842"/>
    </source>
</evidence>
<feature type="domain" description="ExoI C-terminal" evidence="17">
    <location>
        <begin position="358"/>
        <end position="479"/>
    </location>
</feature>
<comment type="catalytic activity">
    <reaction evidence="1 13">
        <text>Exonucleolytic cleavage in the 3'- to 5'-direction to yield nucleoside 5'-phosphates.</text>
        <dbReference type="EC" id="3.1.11.1"/>
    </reaction>
</comment>
<dbReference type="InterPro" id="IPR023607">
    <property type="entry name" value="Exodeoxyribonuclease_I"/>
</dbReference>
<evidence type="ECO:0000256" key="11">
    <source>
        <dbReference type="ARBA" id="ARBA00023204"/>
    </source>
</evidence>
<feature type="binding site" evidence="14">
    <location>
        <position position="12"/>
    </location>
    <ligand>
        <name>substrate</name>
    </ligand>
</feature>
<dbReference type="Pfam" id="PF00929">
    <property type="entry name" value="RNase_T"/>
    <property type="match status" value="1"/>
</dbReference>
<evidence type="ECO:0000259" key="17">
    <source>
        <dbReference type="PROSITE" id="PS51785"/>
    </source>
</evidence>
<dbReference type="Gene3D" id="3.30.1520.20">
    <property type="entry name" value="Exonuclease ExoI, domain 2"/>
    <property type="match status" value="1"/>
</dbReference>
<dbReference type="PROSITE" id="PS51785">
    <property type="entry name" value="EXOI_C"/>
    <property type="match status" value="1"/>
</dbReference>
<dbReference type="CDD" id="cd06138">
    <property type="entry name" value="ExoI_N"/>
    <property type="match status" value="1"/>
</dbReference>
<evidence type="ECO:0000256" key="4">
    <source>
        <dbReference type="ARBA" id="ARBA00022722"/>
    </source>
</evidence>
<keyword evidence="8 13" id="KW-0269">Exonuclease</keyword>